<evidence type="ECO:0000313" key="4">
    <source>
        <dbReference type="Proteomes" id="UP000183832"/>
    </source>
</evidence>
<organism evidence="3 4">
    <name type="scientific">Clunio marinus</name>
    <dbReference type="NCBI Taxonomy" id="568069"/>
    <lineage>
        <taxon>Eukaryota</taxon>
        <taxon>Metazoa</taxon>
        <taxon>Ecdysozoa</taxon>
        <taxon>Arthropoda</taxon>
        <taxon>Hexapoda</taxon>
        <taxon>Insecta</taxon>
        <taxon>Pterygota</taxon>
        <taxon>Neoptera</taxon>
        <taxon>Endopterygota</taxon>
        <taxon>Diptera</taxon>
        <taxon>Nematocera</taxon>
        <taxon>Chironomoidea</taxon>
        <taxon>Chironomidae</taxon>
        <taxon>Clunio</taxon>
    </lineage>
</organism>
<keyword evidence="4" id="KW-1185">Reference proteome</keyword>
<sequence length="965" mass="113780">MNLMNDAMDKLRWVAYEEFAYARRNSDEDDIRLNKITAESSETDDSKTDEEASAQNSEDDDDDDHSESAECEGEEEEVEETEEEDEEDEQFSSADESSVDGDIDFWATLGSQASNYNGNSISSSQIEVVDQMQLKVNQLCMKIDDLERELDIKIGAVERLQSELEANSKEDECVRQRLRFQDEQLEKVKERQDLLLDEEQRKYASLDNQHKETIAKLHKMQSLASSLNLQLAQASTEMEKLRQARDEILDKLTAQEKILRDILQTAMEEREQIVAKWKHDFEQLRNVNCDREEHLMEDCEWKLRQMMKQCKEKIERAESEKKCLKDQAQVDKETIKSQRDEIRNLKGCEREAAHLRSLTDEQKSSLSSMLRRVDDLKSELSNVKRRLQDEIDSCLQIKRDCAYQLSEKERSCLSRIEIARGESAMEWEDRLMEEMCRLTRELEQVHLDERNSALNKLKAEQLLEIQAITANFKQQEKILVNDIAALKVEIETKQKDLQETQSKADMQLLDHRAYLQKRERDHQKELDKLQVELERQQRLHSDLIEEIKDEHKREKEQIKASFYRSLEQIKEEFANEITLTTETLQAKHKKEMEEQWKQLVHEKETALLTAENRHRIRIEDADNKLSAIKLNHKRELSDFKDQFEFEKIRLNSRDVSNTQEIDTLHRKCICLTKLFEEMRMRYERRDPRSEDLRQIDELKSVVESQEKDIFHLTEQLREMQLQQHSQQHNQHSQQNQGNLQNVNQSRRNKNKNNKNSNNHRNNNNTANHNGNSNNNIINNGNNIPQQTQQQQQQMRHDASLSHHQTQQNANHDQHQHQSQQQQQVRMKPPPLIKTIIYEEENENELYEQQIREERENAQKIHEQEVETELQSHGDSVTVVELVPESPDFTTKIKQMNLEEISEAHIISNLNHIPDVVVFPTTTLEDKLQEIRVEVISTIEPSNIQIVPVNRRECNGNASTYELELD</sequence>
<feature type="region of interest" description="Disordered" evidence="2">
    <location>
        <begin position="720"/>
        <end position="828"/>
    </location>
</feature>
<accession>A0A1J1HTY0</accession>
<feature type="coiled-coil region" evidence="1">
    <location>
        <begin position="300"/>
        <end position="334"/>
    </location>
</feature>
<feature type="compositionally biased region" description="Acidic residues" evidence="2">
    <location>
        <begin position="51"/>
        <end position="90"/>
    </location>
</feature>
<evidence type="ECO:0000313" key="3">
    <source>
        <dbReference type="EMBL" id="CRK91528.1"/>
    </source>
</evidence>
<feature type="compositionally biased region" description="Low complexity" evidence="2">
    <location>
        <begin position="802"/>
        <end position="823"/>
    </location>
</feature>
<feature type="region of interest" description="Disordered" evidence="2">
    <location>
        <begin position="24"/>
        <end position="99"/>
    </location>
</feature>
<evidence type="ECO:0000256" key="1">
    <source>
        <dbReference type="SAM" id="Coils"/>
    </source>
</evidence>
<dbReference type="AlphaFoldDB" id="A0A1J1HTY0"/>
<name>A0A1J1HTY0_9DIPT</name>
<feature type="compositionally biased region" description="Low complexity" evidence="2">
    <location>
        <begin position="753"/>
        <end position="793"/>
    </location>
</feature>
<feature type="coiled-coil region" evidence="1">
    <location>
        <begin position="366"/>
        <end position="393"/>
    </location>
</feature>
<feature type="coiled-coil region" evidence="1">
    <location>
        <begin position="129"/>
        <end position="269"/>
    </location>
</feature>
<dbReference type="Proteomes" id="UP000183832">
    <property type="component" value="Unassembled WGS sequence"/>
</dbReference>
<protein>
    <submittedName>
        <fullName evidence="3">CLUMA_CG005189, isoform A</fullName>
    </submittedName>
</protein>
<keyword evidence="1" id="KW-0175">Coiled coil</keyword>
<feature type="coiled-coil region" evidence="1">
    <location>
        <begin position="836"/>
        <end position="863"/>
    </location>
</feature>
<dbReference type="OrthoDB" id="75801at2759"/>
<dbReference type="EMBL" id="CVRI01000021">
    <property type="protein sequence ID" value="CRK91528.1"/>
    <property type="molecule type" value="Genomic_DNA"/>
</dbReference>
<feature type="compositionally biased region" description="Low complexity" evidence="2">
    <location>
        <begin position="720"/>
        <end position="745"/>
    </location>
</feature>
<reference evidence="3 4" key="1">
    <citation type="submission" date="2015-04" db="EMBL/GenBank/DDBJ databases">
        <authorList>
            <person name="Syromyatnikov M.Y."/>
            <person name="Popov V.N."/>
        </authorList>
    </citation>
    <scope>NUCLEOTIDE SEQUENCE [LARGE SCALE GENOMIC DNA]</scope>
</reference>
<proteinExistence type="predicted"/>
<evidence type="ECO:0000256" key="2">
    <source>
        <dbReference type="SAM" id="MobiDB-lite"/>
    </source>
</evidence>
<feature type="coiled-coil region" evidence="1">
    <location>
        <begin position="483"/>
        <end position="553"/>
    </location>
</feature>
<gene>
    <name evidence="3" type="ORF">CLUMA_CG005189</name>
</gene>